<evidence type="ECO:0000256" key="3">
    <source>
        <dbReference type="ARBA" id="ARBA00022723"/>
    </source>
</evidence>
<dbReference type="InterPro" id="IPR045854">
    <property type="entry name" value="NO2/SO3_Rdtase_4Fe4S_sf"/>
</dbReference>
<feature type="domain" description="Nitrite/Sulfite reductase ferredoxin-like" evidence="8">
    <location>
        <begin position="54"/>
        <end position="111"/>
    </location>
</feature>
<dbReference type="Gene3D" id="3.90.480.10">
    <property type="entry name" value="Sulfite Reductase Hemoprotein,Domain 2"/>
    <property type="match status" value="1"/>
</dbReference>
<protein>
    <submittedName>
        <fullName evidence="9">Precorrin-3B synthase</fullName>
        <ecNumber evidence="9">1.14.13.83</ecNumber>
    </submittedName>
</protein>
<dbReference type="Proteomes" id="UP000669060">
    <property type="component" value="Unassembled WGS sequence"/>
</dbReference>
<sequence length="456" mass="48283">MPRNPFGVPLVRSPRRWLSVTALKHDPSVSIPFSPRPSACPGLWRVVSALDGGICRVKLPGGQLSSAQARAVAEVARMCASGVLELTNRSNLQIRGVRAEHQDELVRHLLAAGLGPRNAAADDVRNLLLSPAAGRDSAALVDARPLADQLLALLQDTPEFHALSAKFALQLDGGETLSMLDHPHDIWLSALPGGAQMAFGLAGCPRRQPLGVVDLAEAPRLVEVLLRLFLQLAGEHTRMRQLLVDLPVEDFLARLPFALDRRQPVLPLAETTAGPLGVHAQRQSGLVMLLAGAPLGRLEAVQLWALADLVESEGSGELRLTPWQGVLLPDIPVARQSAAAQAMNDIGLLLDARAPLARLLACSGSSGCARAMADTKGDALRLAAHMGSSGPAQVHLCGCPRSCAAAHVAPFTLLAQPGGRYHLYRREPGQAGFGRLLAPSLDIDQAGDWLATGSPE</sequence>
<keyword evidence="5" id="KW-0408">Iron</keyword>
<evidence type="ECO:0000259" key="7">
    <source>
        <dbReference type="Pfam" id="PF01077"/>
    </source>
</evidence>
<evidence type="ECO:0000313" key="10">
    <source>
        <dbReference type="Proteomes" id="UP000669060"/>
    </source>
</evidence>
<dbReference type="InterPro" id="IPR012798">
    <property type="entry name" value="Cbl_synth_CobG-like"/>
</dbReference>
<keyword evidence="3" id="KW-0479">Metal-binding</keyword>
<dbReference type="InterPro" id="IPR005117">
    <property type="entry name" value="NiRdtase/SiRdtase_haem-b_fer"/>
</dbReference>
<dbReference type="InterPro" id="IPR006067">
    <property type="entry name" value="NO2/SO3_Rdtase_4Fe4S_dom"/>
</dbReference>
<dbReference type="PANTHER" id="PTHR32439">
    <property type="entry name" value="FERREDOXIN--NITRITE REDUCTASE, CHLOROPLASTIC"/>
    <property type="match status" value="1"/>
</dbReference>
<evidence type="ECO:0000259" key="8">
    <source>
        <dbReference type="Pfam" id="PF03460"/>
    </source>
</evidence>
<dbReference type="PANTHER" id="PTHR32439:SF9">
    <property type="entry name" value="BLR3264 PROTEIN"/>
    <property type="match status" value="1"/>
</dbReference>
<evidence type="ECO:0000256" key="5">
    <source>
        <dbReference type="ARBA" id="ARBA00023004"/>
    </source>
</evidence>
<dbReference type="EMBL" id="JAELYA010000009">
    <property type="protein sequence ID" value="MBO3277779.1"/>
    <property type="molecule type" value="Genomic_DNA"/>
</dbReference>
<dbReference type="Pfam" id="PF03460">
    <property type="entry name" value="NIR_SIR_ferr"/>
    <property type="match status" value="2"/>
</dbReference>
<name>A0ABS3TVS2_9PSED</name>
<dbReference type="Gene3D" id="3.30.413.10">
    <property type="entry name" value="Sulfite Reductase Hemoprotein, domain 1"/>
    <property type="match status" value="2"/>
</dbReference>
<dbReference type="NCBIfam" id="TIGR02435">
    <property type="entry name" value="CobG"/>
    <property type="match status" value="1"/>
</dbReference>
<dbReference type="Pfam" id="PF01077">
    <property type="entry name" value="NIR_SIR"/>
    <property type="match status" value="1"/>
</dbReference>
<comment type="caution">
    <text evidence="9">The sequence shown here is derived from an EMBL/GenBank/DDBJ whole genome shotgun (WGS) entry which is preliminary data.</text>
</comment>
<keyword evidence="10" id="KW-1185">Reference proteome</keyword>
<accession>A0ABS3TVS2</accession>
<evidence type="ECO:0000256" key="2">
    <source>
        <dbReference type="ARBA" id="ARBA00022617"/>
    </source>
</evidence>
<dbReference type="SUPFAM" id="SSF56014">
    <property type="entry name" value="Nitrite and sulphite reductase 4Fe-4S domain-like"/>
    <property type="match status" value="2"/>
</dbReference>
<evidence type="ECO:0000256" key="6">
    <source>
        <dbReference type="ARBA" id="ARBA00023014"/>
    </source>
</evidence>
<evidence type="ECO:0000256" key="4">
    <source>
        <dbReference type="ARBA" id="ARBA00023002"/>
    </source>
</evidence>
<organism evidence="9 10">
    <name type="scientific">Pseudomonas schmalbachii</name>
    <dbReference type="NCBI Taxonomy" id="2816993"/>
    <lineage>
        <taxon>Bacteria</taxon>
        <taxon>Pseudomonadati</taxon>
        <taxon>Pseudomonadota</taxon>
        <taxon>Gammaproteobacteria</taxon>
        <taxon>Pseudomonadales</taxon>
        <taxon>Pseudomonadaceae</taxon>
        <taxon>Pseudomonas</taxon>
    </lineage>
</organism>
<dbReference type="InterPro" id="IPR036136">
    <property type="entry name" value="Nit/Sulf_reduc_fer-like_dom_sf"/>
</dbReference>
<feature type="domain" description="Nitrite/sulphite reductase 4Fe-4S" evidence="7">
    <location>
        <begin position="121"/>
        <end position="253"/>
    </location>
</feature>
<keyword evidence="2" id="KW-0349">Heme</keyword>
<keyword evidence="6" id="KW-0411">Iron-sulfur</keyword>
<evidence type="ECO:0000313" key="9">
    <source>
        <dbReference type="EMBL" id="MBO3277779.1"/>
    </source>
</evidence>
<proteinExistence type="predicted"/>
<feature type="domain" description="Nitrite/Sulfite reductase ferredoxin-like" evidence="8">
    <location>
        <begin position="279"/>
        <end position="343"/>
    </location>
</feature>
<dbReference type="InterPro" id="IPR051329">
    <property type="entry name" value="NIR_SIR_4Fe-4S"/>
</dbReference>
<keyword evidence="4 9" id="KW-0560">Oxidoreductase</keyword>
<dbReference type="EC" id="1.14.13.83" evidence="9"/>
<keyword evidence="1" id="KW-0004">4Fe-4S</keyword>
<reference evidence="9 10" key="1">
    <citation type="submission" date="2020-12" db="EMBL/GenBank/DDBJ databases">
        <title>Pseudomonas schmalbachii sp. nov. isolated from millipede gut.</title>
        <authorList>
            <person name="Shelomi M."/>
        </authorList>
    </citation>
    <scope>NUCLEOTIDE SEQUENCE [LARGE SCALE GENOMIC DNA]</scope>
    <source>
        <strain evidence="9 10">Milli4</strain>
    </source>
</reference>
<dbReference type="SUPFAM" id="SSF55124">
    <property type="entry name" value="Nitrite/Sulfite reductase N-terminal domain-like"/>
    <property type="match status" value="2"/>
</dbReference>
<dbReference type="GO" id="GO:0043818">
    <property type="term" value="F:precorrin-3B synthase activity"/>
    <property type="evidence" value="ECO:0007669"/>
    <property type="project" value="UniProtKB-EC"/>
</dbReference>
<evidence type="ECO:0000256" key="1">
    <source>
        <dbReference type="ARBA" id="ARBA00022485"/>
    </source>
</evidence>
<gene>
    <name evidence="9" type="primary">cobG</name>
    <name evidence="9" type="ORF">JFY56_21405</name>
</gene>